<dbReference type="Proteomes" id="UP001433508">
    <property type="component" value="Unassembled WGS sequence"/>
</dbReference>
<evidence type="ECO:0000313" key="2">
    <source>
        <dbReference type="Proteomes" id="UP001433508"/>
    </source>
</evidence>
<accession>A0ACC3SWL8</accession>
<gene>
    <name evidence="1" type="ORF">V1525DRAFT_408775</name>
</gene>
<dbReference type="EMBL" id="MU971403">
    <property type="protein sequence ID" value="KAK9235815.1"/>
    <property type="molecule type" value="Genomic_DNA"/>
</dbReference>
<organism evidence="1 2">
    <name type="scientific">Lipomyces kononenkoae</name>
    <name type="common">Yeast</name>
    <dbReference type="NCBI Taxonomy" id="34357"/>
    <lineage>
        <taxon>Eukaryota</taxon>
        <taxon>Fungi</taxon>
        <taxon>Dikarya</taxon>
        <taxon>Ascomycota</taxon>
        <taxon>Saccharomycotina</taxon>
        <taxon>Lipomycetes</taxon>
        <taxon>Lipomycetales</taxon>
        <taxon>Lipomycetaceae</taxon>
        <taxon>Lipomyces</taxon>
    </lineage>
</organism>
<protein>
    <submittedName>
        <fullName evidence="1">Oligomeric Golgi complex subunit 8</fullName>
    </submittedName>
</protein>
<reference evidence="2" key="1">
    <citation type="journal article" date="2024" name="Front. Bioeng. Biotechnol.">
        <title>Genome-scale model development and genomic sequencing of the oleaginous clade Lipomyces.</title>
        <authorList>
            <person name="Czajka J.J."/>
            <person name="Han Y."/>
            <person name="Kim J."/>
            <person name="Mondo S.J."/>
            <person name="Hofstad B.A."/>
            <person name="Robles A."/>
            <person name="Haridas S."/>
            <person name="Riley R."/>
            <person name="LaButti K."/>
            <person name="Pangilinan J."/>
            <person name="Andreopoulos W."/>
            <person name="Lipzen A."/>
            <person name="Yan J."/>
            <person name="Wang M."/>
            <person name="Ng V."/>
            <person name="Grigoriev I.V."/>
            <person name="Spatafora J.W."/>
            <person name="Magnuson J.K."/>
            <person name="Baker S.E."/>
            <person name="Pomraning K.R."/>
        </authorList>
    </citation>
    <scope>NUCLEOTIDE SEQUENCE [LARGE SCALE GENOMIC DNA]</scope>
    <source>
        <strain evidence="2">CBS 7786</strain>
    </source>
</reference>
<keyword evidence="2" id="KW-1185">Reference proteome</keyword>
<name>A0ACC3SWL8_LIPKO</name>
<sequence length="416" mass="46427">MQPLEGMADPLLDILVPHLPTSIAPSLTASSRAVLLSDYIQHIRGLSVSSISSETAQLNASLQNVERSLTNLAINSRPHLISTSATLEAFTDSFNSLALSIPPLSQIIPGLKSNVSQFHPVNDRHPSATLLSNVDKVLDILELPSLVLTCVRNGYYAEALDLVGHVRRLAIRYKNVKVIEMIQAEVEDALLEMTTLLLRLLRENVQLPTAIKVISYLRRLQPFQASPNPKLELQHIYLLSRMIHLKSQLQSLEPLKSIPEKYLKRYIEFFREFVFAAIIGFRSIFPKDGEGDKDSSNDGSGTGVSSTQLKGSDYVDDISVVDAGEQLLSSFIYHTTMDLKKTVKEMLPMIPDKSSYAVLYLQVIYSSQSLARVGGEFWGIMADEEDRKEYVAANQTNPWVVALEKQRDLAKKLKSY</sequence>
<proteinExistence type="predicted"/>
<comment type="caution">
    <text evidence="1">The sequence shown here is derived from an EMBL/GenBank/DDBJ whole genome shotgun (WGS) entry which is preliminary data.</text>
</comment>
<evidence type="ECO:0000313" key="1">
    <source>
        <dbReference type="EMBL" id="KAK9235815.1"/>
    </source>
</evidence>